<name>A0A3N0YLH1_ANAGA</name>
<feature type="compositionally biased region" description="Low complexity" evidence="1">
    <location>
        <begin position="234"/>
        <end position="245"/>
    </location>
</feature>
<feature type="region of interest" description="Disordered" evidence="1">
    <location>
        <begin position="234"/>
        <end position="253"/>
    </location>
</feature>
<protein>
    <submittedName>
        <fullName evidence="2">Uncharacterized protein</fullName>
    </submittedName>
</protein>
<organism evidence="2 3">
    <name type="scientific">Anabarilius grahami</name>
    <name type="common">Kanglang fish</name>
    <name type="synonym">Barilius grahami</name>
    <dbReference type="NCBI Taxonomy" id="495550"/>
    <lineage>
        <taxon>Eukaryota</taxon>
        <taxon>Metazoa</taxon>
        <taxon>Chordata</taxon>
        <taxon>Craniata</taxon>
        <taxon>Vertebrata</taxon>
        <taxon>Euteleostomi</taxon>
        <taxon>Actinopterygii</taxon>
        <taxon>Neopterygii</taxon>
        <taxon>Teleostei</taxon>
        <taxon>Ostariophysi</taxon>
        <taxon>Cypriniformes</taxon>
        <taxon>Xenocyprididae</taxon>
        <taxon>Xenocypridinae</taxon>
        <taxon>Xenocypridinae incertae sedis</taxon>
        <taxon>Anabarilius</taxon>
    </lineage>
</organism>
<gene>
    <name evidence="2" type="ORF">DPX16_20695</name>
</gene>
<evidence type="ECO:0000313" key="2">
    <source>
        <dbReference type="EMBL" id="ROL47043.1"/>
    </source>
</evidence>
<feature type="region of interest" description="Disordered" evidence="1">
    <location>
        <begin position="152"/>
        <end position="179"/>
    </location>
</feature>
<keyword evidence="3" id="KW-1185">Reference proteome</keyword>
<evidence type="ECO:0000256" key="1">
    <source>
        <dbReference type="SAM" id="MobiDB-lite"/>
    </source>
</evidence>
<reference evidence="2 3" key="1">
    <citation type="submission" date="2018-10" db="EMBL/GenBank/DDBJ databases">
        <title>Genome assembly for a Yunnan-Guizhou Plateau 3E fish, Anabarilius grahami (Regan), and its evolutionary and genetic applications.</title>
        <authorList>
            <person name="Jiang W."/>
        </authorList>
    </citation>
    <scope>NUCLEOTIDE SEQUENCE [LARGE SCALE GENOMIC DNA]</scope>
    <source>
        <strain evidence="2">AG-KIZ</strain>
        <tissue evidence="2">Muscle</tissue>
    </source>
</reference>
<comment type="caution">
    <text evidence="2">The sequence shown here is derived from an EMBL/GenBank/DDBJ whole genome shotgun (WGS) entry which is preliminary data.</text>
</comment>
<dbReference type="AlphaFoldDB" id="A0A3N0YLH1"/>
<sequence>MIRWPDGPNELRRRFNGCVRKPSSTVTEWKAQDCGISKAAKDTSMLPSKIDQMKVSHETGSEANIGFGCALMPSYLEMCPQKAAFSSFQTQPKGRISRKKADEDQLQPTMRNTLRKLSRLTNKNCLTVDRRLGLNERTRVCLLGEGPRGNFKEYVDPATATPEPTADIEPEPAEIKEPEPKPEITLELEPIMSDQGFLVPPTPPLSVIALPTSWTSGPSASLFPSTTLAQSASSFPSAPPWSSVAPPSPQSSGTPLHLSSFTLFIAAAPPCTPEPASLPSPCNPMVPPGSPKPASQSLVALVPAGSNMAPPSLNSAMGLHHEHSAGGATLASPACISILALPVLCHGSTPHT</sequence>
<accession>A0A3N0YLH1</accession>
<dbReference type="Proteomes" id="UP000281406">
    <property type="component" value="Unassembled WGS sequence"/>
</dbReference>
<evidence type="ECO:0000313" key="3">
    <source>
        <dbReference type="Proteomes" id="UP000281406"/>
    </source>
</evidence>
<dbReference type="EMBL" id="RJVU01036174">
    <property type="protein sequence ID" value="ROL47043.1"/>
    <property type="molecule type" value="Genomic_DNA"/>
</dbReference>
<proteinExistence type="predicted"/>